<evidence type="ECO:0000313" key="5">
    <source>
        <dbReference type="EMBL" id="ABS01841.1"/>
    </source>
</evidence>
<dbReference type="PROSITE" id="PS50887">
    <property type="entry name" value="GGDEF"/>
    <property type="match status" value="1"/>
</dbReference>
<dbReference type="Proteomes" id="UP000001116">
    <property type="component" value="Chromosome"/>
</dbReference>
<evidence type="ECO:0000256" key="1">
    <source>
        <dbReference type="SAM" id="MobiDB-lite"/>
    </source>
</evidence>
<dbReference type="SMART" id="SM00052">
    <property type="entry name" value="EAL"/>
    <property type="match status" value="1"/>
</dbReference>
<evidence type="ECO:0000313" key="6">
    <source>
        <dbReference type="Proteomes" id="UP000001116"/>
    </source>
</evidence>
<dbReference type="NCBIfam" id="TIGR00254">
    <property type="entry name" value="GGDEF"/>
    <property type="match status" value="1"/>
</dbReference>
<dbReference type="PANTHER" id="PTHR44757">
    <property type="entry name" value="DIGUANYLATE CYCLASE DGCP"/>
    <property type="match status" value="1"/>
</dbReference>
<dbReference type="InterPro" id="IPR029787">
    <property type="entry name" value="Nucleotide_cyclase"/>
</dbReference>
<feature type="transmembrane region" description="Helical" evidence="2">
    <location>
        <begin position="134"/>
        <end position="151"/>
    </location>
</feature>
<dbReference type="EMBL" id="CP000750">
    <property type="protein sequence ID" value="ABS01841.1"/>
    <property type="molecule type" value="Genomic_DNA"/>
</dbReference>
<feature type="region of interest" description="Disordered" evidence="1">
    <location>
        <begin position="712"/>
        <end position="731"/>
    </location>
</feature>
<evidence type="ECO:0000259" key="3">
    <source>
        <dbReference type="PROSITE" id="PS50883"/>
    </source>
</evidence>
<dbReference type="PANTHER" id="PTHR44757:SF2">
    <property type="entry name" value="BIOFILM ARCHITECTURE MAINTENANCE PROTEIN MBAA"/>
    <property type="match status" value="1"/>
</dbReference>
<dbReference type="InterPro" id="IPR000160">
    <property type="entry name" value="GGDEF_dom"/>
</dbReference>
<accession>A6W4V2</accession>
<dbReference type="HOGENOM" id="CLU_000445_129_3_11"/>
<keyword evidence="6" id="KW-1185">Reference proteome</keyword>
<dbReference type="AlphaFoldDB" id="A6W4V2"/>
<dbReference type="SUPFAM" id="SSF55073">
    <property type="entry name" value="Nucleotide cyclase"/>
    <property type="match status" value="1"/>
</dbReference>
<dbReference type="Gene3D" id="3.20.20.450">
    <property type="entry name" value="EAL domain"/>
    <property type="match status" value="1"/>
</dbReference>
<dbReference type="STRING" id="266940.Krad_0351"/>
<dbReference type="InterPro" id="IPR043128">
    <property type="entry name" value="Rev_trsase/Diguanyl_cyclase"/>
</dbReference>
<dbReference type="InterPro" id="IPR001633">
    <property type="entry name" value="EAL_dom"/>
</dbReference>
<feature type="transmembrane region" description="Helical" evidence="2">
    <location>
        <begin position="163"/>
        <end position="184"/>
    </location>
</feature>
<dbReference type="KEGG" id="kra:Krad_0351"/>
<feature type="transmembrane region" description="Helical" evidence="2">
    <location>
        <begin position="229"/>
        <end position="246"/>
    </location>
</feature>
<feature type="domain" description="EAL" evidence="3">
    <location>
        <begin position="463"/>
        <end position="714"/>
    </location>
</feature>
<protein>
    <submittedName>
        <fullName evidence="5">Diguanylate cyclase/phosphodiesterase</fullName>
    </submittedName>
</protein>
<dbReference type="InterPro" id="IPR052155">
    <property type="entry name" value="Biofilm_reg_signaling"/>
</dbReference>
<feature type="domain" description="GGDEF" evidence="4">
    <location>
        <begin position="313"/>
        <end position="447"/>
    </location>
</feature>
<feature type="transmembrane region" description="Helical" evidence="2">
    <location>
        <begin position="190"/>
        <end position="208"/>
    </location>
</feature>
<evidence type="ECO:0000256" key="2">
    <source>
        <dbReference type="SAM" id="Phobius"/>
    </source>
</evidence>
<keyword evidence="2" id="KW-0472">Membrane</keyword>
<dbReference type="PROSITE" id="PS50883">
    <property type="entry name" value="EAL"/>
    <property type="match status" value="1"/>
</dbReference>
<dbReference type="SMART" id="SM00267">
    <property type="entry name" value="GGDEF"/>
    <property type="match status" value="1"/>
</dbReference>
<dbReference type="RefSeq" id="WP_012085331.1">
    <property type="nucleotide sequence ID" value="NC_009664.2"/>
</dbReference>
<dbReference type="Pfam" id="PF00563">
    <property type="entry name" value="EAL"/>
    <property type="match status" value="1"/>
</dbReference>
<dbReference type="SUPFAM" id="SSF141868">
    <property type="entry name" value="EAL domain-like"/>
    <property type="match status" value="1"/>
</dbReference>
<dbReference type="Gene3D" id="3.30.70.270">
    <property type="match status" value="1"/>
</dbReference>
<organism evidence="5 6">
    <name type="scientific">Kineococcus radiotolerans (strain ATCC BAA-149 / DSM 14245 / SRS30216)</name>
    <dbReference type="NCBI Taxonomy" id="266940"/>
    <lineage>
        <taxon>Bacteria</taxon>
        <taxon>Bacillati</taxon>
        <taxon>Actinomycetota</taxon>
        <taxon>Actinomycetes</taxon>
        <taxon>Kineosporiales</taxon>
        <taxon>Kineosporiaceae</taxon>
        <taxon>Kineococcus</taxon>
    </lineage>
</organism>
<evidence type="ECO:0000259" key="4">
    <source>
        <dbReference type="PROSITE" id="PS50887"/>
    </source>
</evidence>
<sequence>MLALGVLRVVLLLAAWYVLRGQARAAEAGSRIWNSHAAAVGVLAAGALASLVPTLVGLPAQWAADVFSATTLPACLLVYRGMATYHRLHSATGEVADWLVALSCVLTATAAANLLLQTGVLHSPLTGPALQHRLLTVASVTVVLAVLLRVVRTSRAVDARTTLLLTGSLLSVLLAHVWVTLAVVSPLARTGLSFTWVAFAGALAHTVVRRRNDTTRPLTTSPLSTTTTAFATLLAGVGVITATTLQPGDGRLRWSVVWAVLAVLPVAGRIRQLVRGLVHHDRVQREAATDELTGLPNRRAFTAALETATRERRPATVLLIDLDRFKEVNDRYGHATGDRLLQHVSRAFTGVLPAGALLARLGGDEFAVLLTAAPHAGDPDLSLRTAHHVGTAAERDPLDGVHQVVASVGVVTTDGLQHLQGEDLLRRADAAMYVAKAGGGGVGVHDDAAARRWRRHEALALGLLDTFSPAAGATTREEFEVHYEPQVTREGWTAGVRASLRWSHPVLGVLDPPEFLGVAEELRLLPELTTHLVTRGCADLARWRAAGHDVRLSFPVDPLQLTDPRLLDLLDAVVAAGTDPRLLVVGTTAAVFADDPESATRTCREIDARGCGLSIDDFGTGWPSLAHLAALPVGEVTVDAALTARLLLDPRVATVVAAAVGFAHHLGLRVVADGVADATTLDLLHGMGCDLTRGPLHGRPVPAGGLHLTLPIPVPRPTPHPVPSALDPTRT</sequence>
<dbReference type="InterPro" id="IPR035919">
    <property type="entry name" value="EAL_sf"/>
</dbReference>
<feature type="transmembrane region" description="Helical" evidence="2">
    <location>
        <begin position="95"/>
        <end position="114"/>
    </location>
</feature>
<dbReference type="CDD" id="cd01948">
    <property type="entry name" value="EAL"/>
    <property type="match status" value="1"/>
</dbReference>
<dbReference type="OrthoDB" id="23692at2"/>
<dbReference type="eggNOG" id="COG5001">
    <property type="taxonomic scope" value="Bacteria"/>
</dbReference>
<dbReference type="CDD" id="cd01949">
    <property type="entry name" value="GGDEF"/>
    <property type="match status" value="1"/>
</dbReference>
<name>A6W4V2_KINRD</name>
<proteinExistence type="predicted"/>
<dbReference type="Pfam" id="PF00990">
    <property type="entry name" value="GGDEF"/>
    <property type="match status" value="1"/>
</dbReference>
<reference evidence="6" key="1">
    <citation type="journal article" date="2008" name="PLoS ONE">
        <title>Survival in nuclear waste, extreme resistance, and potential applications gleaned from the genome sequence of Kineococcus radiotolerans SRS30216.</title>
        <authorList>
            <person name="Bagwell C.E."/>
            <person name="Bhat S."/>
            <person name="Hawkins G.M."/>
            <person name="Smith B.W."/>
            <person name="Biswas T."/>
            <person name="Hoover T.R."/>
            <person name="Saunders E."/>
            <person name="Han C.S."/>
            <person name="Tsodikov O.V."/>
            <person name="Shimkets L.J."/>
        </authorList>
    </citation>
    <scope>NUCLEOTIDE SEQUENCE [LARGE SCALE GENOMIC DNA]</scope>
    <source>
        <strain evidence="6">ATCC BAA-149 / DSM 14245 / SRS30216</strain>
    </source>
</reference>
<feature type="compositionally biased region" description="Pro residues" evidence="1">
    <location>
        <begin position="712"/>
        <end position="722"/>
    </location>
</feature>
<keyword evidence="2" id="KW-0812">Transmembrane</keyword>
<gene>
    <name evidence="5" type="ordered locus">Krad_0351</name>
</gene>
<feature type="transmembrane region" description="Helical" evidence="2">
    <location>
        <begin position="35"/>
        <end position="58"/>
    </location>
</feature>
<keyword evidence="2" id="KW-1133">Transmembrane helix</keyword>